<keyword evidence="3" id="KW-1185">Reference proteome</keyword>
<dbReference type="AlphaFoldDB" id="T0L0F5"/>
<evidence type="ECO:0000259" key="1">
    <source>
        <dbReference type="Pfam" id="PF13843"/>
    </source>
</evidence>
<feature type="domain" description="PiggyBac transposable element-derived protein" evidence="1">
    <location>
        <begin position="90"/>
        <end position="172"/>
    </location>
</feature>
<gene>
    <name evidence="2" type="ORF">NAPIS_ORF01408</name>
</gene>
<accession>T0L0F5</accession>
<protein>
    <submittedName>
        <fullName evidence="2">Piggybac transposable element-derived protein 4-like protein</fullName>
    </submittedName>
</protein>
<dbReference type="Proteomes" id="UP000053780">
    <property type="component" value="Unassembled WGS sequence"/>
</dbReference>
<reference evidence="2 3" key="1">
    <citation type="journal article" date="2013" name="BMC Genomics">
        <title>Genome sequencing and comparative genomics of honey bee microsporidia, Nosema apis reveal novel insights into host-parasite interactions.</title>
        <authorList>
            <person name="Chen Yp."/>
            <person name="Pettis J.S."/>
            <person name="Zhao Y."/>
            <person name="Liu X."/>
            <person name="Tallon L.J."/>
            <person name="Sadzewicz L.D."/>
            <person name="Li R."/>
            <person name="Zheng H."/>
            <person name="Huang S."/>
            <person name="Zhang X."/>
            <person name="Hamilton M.C."/>
            <person name="Pernal S.F."/>
            <person name="Melathopoulos A.P."/>
            <person name="Yan X."/>
            <person name="Evans J.D."/>
        </authorList>
    </citation>
    <scope>NUCLEOTIDE SEQUENCE [LARGE SCALE GENOMIC DNA]</scope>
    <source>
        <strain evidence="2 3">BRL 01</strain>
    </source>
</reference>
<dbReference type="InterPro" id="IPR029526">
    <property type="entry name" value="PGBD"/>
</dbReference>
<dbReference type="OrthoDB" id="7615782at2759"/>
<evidence type="ECO:0000313" key="3">
    <source>
        <dbReference type="Proteomes" id="UP000053780"/>
    </source>
</evidence>
<dbReference type="EMBL" id="KE647185">
    <property type="protein sequence ID" value="EQB61027.1"/>
    <property type="molecule type" value="Genomic_DNA"/>
</dbReference>
<name>T0L0F5_9MICR</name>
<evidence type="ECO:0000313" key="2">
    <source>
        <dbReference type="EMBL" id="EQB61027.1"/>
    </source>
</evidence>
<dbReference type="PANTHER" id="PTHR46599">
    <property type="entry name" value="PIGGYBAC TRANSPOSABLE ELEMENT-DERIVED PROTEIN 4"/>
    <property type="match status" value="1"/>
</dbReference>
<dbReference type="PANTHER" id="PTHR46599:SF3">
    <property type="entry name" value="PIGGYBAC TRANSPOSABLE ELEMENT-DERIVED PROTEIN 4"/>
    <property type="match status" value="1"/>
</dbReference>
<dbReference type="Pfam" id="PF13843">
    <property type="entry name" value="DDE_Tnp_1_7"/>
    <property type="match status" value="1"/>
</dbReference>
<dbReference type="VEuPathDB" id="MicrosporidiaDB:NAPIS_ORF01408"/>
<organism evidence="2 3">
    <name type="scientific">Vairimorpha apis BRL 01</name>
    <dbReference type="NCBI Taxonomy" id="1037528"/>
    <lineage>
        <taxon>Eukaryota</taxon>
        <taxon>Fungi</taxon>
        <taxon>Fungi incertae sedis</taxon>
        <taxon>Microsporidia</taxon>
        <taxon>Nosematidae</taxon>
        <taxon>Vairimorpha</taxon>
    </lineage>
</organism>
<dbReference type="HOGENOM" id="CLU_129985_0_0_1"/>
<sequence length="177" mass="20502">MDMELSDSDKPINRSKRKASRLRILCSSSDEEVVFGNSDMNECSSEEEDVVSISENEDGVEEWQAVKEITSVINEYSEEEKFLYDTDCNDPFALYKLFFTDYILEMIVEETNKYATQCIKNSSSSSRIHQKAWQSVTKDEVNTFIGILLIMGVVQLPEIRLYWSNKDMYANARIKKQ</sequence>
<proteinExistence type="predicted"/>